<evidence type="ECO:0000256" key="3">
    <source>
        <dbReference type="ARBA" id="ARBA00020887"/>
    </source>
</evidence>
<evidence type="ECO:0000256" key="1">
    <source>
        <dbReference type="ARBA" id="ARBA00004651"/>
    </source>
</evidence>
<dbReference type="SMART" id="SM00843">
    <property type="entry name" value="Ftsk_gamma"/>
    <property type="match status" value="1"/>
</dbReference>
<dbReference type="CDD" id="cd01127">
    <property type="entry name" value="TrwB_TraG_TraD_VirD4"/>
    <property type="match status" value="1"/>
</dbReference>
<dbReference type="InterPro" id="IPR036388">
    <property type="entry name" value="WH-like_DNA-bd_sf"/>
</dbReference>
<feature type="compositionally biased region" description="Acidic residues" evidence="17">
    <location>
        <begin position="732"/>
        <end position="748"/>
    </location>
</feature>
<evidence type="ECO:0000313" key="21">
    <source>
        <dbReference type="Proteomes" id="UP000538566"/>
    </source>
</evidence>
<comment type="similarity">
    <text evidence="2">Belongs to the FtsK/SpoIIIE/SftA family.</text>
</comment>
<dbReference type="RefSeq" id="WP_144908099.1">
    <property type="nucleotide sequence ID" value="NZ_JACHOA010000015.1"/>
</dbReference>
<organism evidence="20 21">
    <name type="scientific">Novosphingobium taihuense</name>
    <dbReference type="NCBI Taxonomy" id="260085"/>
    <lineage>
        <taxon>Bacteria</taxon>
        <taxon>Pseudomonadati</taxon>
        <taxon>Pseudomonadota</taxon>
        <taxon>Alphaproteobacteria</taxon>
        <taxon>Sphingomonadales</taxon>
        <taxon>Sphingomonadaceae</taxon>
        <taxon>Novosphingobium</taxon>
    </lineage>
</organism>
<keyword evidence="10 18" id="KW-1133">Transmembrane helix</keyword>
<dbReference type="InterPro" id="IPR018541">
    <property type="entry name" value="Ftsk_gamma"/>
</dbReference>
<keyword evidence="8" id="KW-0159">Chromosome partition</keyword>
<comment type="subunit">
    <text evidence="15">Homohexamer. Forms a ring that surrounds DNA.</text>
</comment>
<feature type="binding site" evidence="16">
    <location>
        <begin position="472"/>
        <end position="479"/>
    </location>
    <ligand>
        <name>ATP</name>
        <dbReference type="ChEBI" id="CHEBI:30616"/>
    </ligand>
</feature>
<dbReference type="GO" id="GO:0005886">
    <property type="term" value="C:plasma membrane"/>
    <property type="evidence" value="ECO:0007669"/>
    <property type="project" value="UniProtKB-SubCell"/>
</dbReference>
<dbReference type="GO" id="GO:0003677">
    <property type="term" value="F:DNA binding"/>
    <property type="evidence" value="ECO:0007669"/>
    <property type="project" value="UniProtKB-KW"/>
</dbReference>
<feature type="compositionally biased region" description="Low complexity" evidence="17">
    <location>
        <begin position="296"/>
        <end position="309"/>
    </location>
</feature>
<keyword evidence="6 18" id="KW-0812">Transmembrane</keyword>
<dbReference type="InterPro" id="IPR002543">
    <property type="entry name" value="FtsK_dom"/>
</dbReference>
<dbReference type="InterPro" id="IPR036390">
    <property type="entry name" value="WH_DNA-bd_sf"/>
</dbReference>
<dbReference type="Pfam" id="PF13491">
    <property type="entry name" value="FtsK_4TM"/>
    <property type="match status" value="1"/>
</dbReference>
<feature type="transmembrane region" description="Helical" evidence="18">
    <location>
        <begin position="211"/>
        <end position="232"/>
    </location>
</feature>
<dbReference type="Gene3D" id="3.30.980.40">
    <property type="match status" value="1"/>
</dbReference>
<comment type="function">
    <text evidence="14">Essential cell division protein that coordinates cell division and chromosome segregation. The N-terminus is involved in assembly of the cell-division machinery. The C-terminus functions as a DNA motor that moves dsDNA in an ATP-dependent manner towards the dif recombination site, which is located within the replication terminus region. Translocation stops specifically at Xer-dif sites, where FtsK interacts with the Xer recombinase, allowing activation of chromosome unlinking by recombination. FtsK orienting polar sequences (KOPS) guide the direction of DNA translocation. FtsK can remove proteins from DNA as it translocates, but translocation stops specifically at XerCD-dif site, thereby preventing removal of XerC and XerD from dif.</text>
</comment>
<evidence type="ECO:0000256" key="9">
    <source>
        <dbReference type="ARBA" id="ARBA00022840"/>
    </source>
</evidence>
<evidence type="ECO:0000256" key="5">
    <source>
        <dbReference type="ARBA" id="ARBA00022618"/>
    </source>
</evidence>
<feature type="region of interest" description="Disordered" evidence="17">
    <location>
        <begin position="248"/>
        <end position="309"/>
    </location>
</feature>
<name>A0A7W7AF27_9SPHN</name>
<feature type="transmembrane region" description="Helical" evidence="18">
    <location>
        <begin position="100"/>
        <end position="119"/>
    </location>
</feature>
<dbReference type="GO" id="GO:0007059">
    <property type="term" value="P:chromosome segregation"/>
    <property type="evidence" value="ECO:0007669"/>
    <property type="project" value="UniProtKB-KW"/>
</dbReference>
<evidence type="ECO:0000256" key="15">
    <source>
        <dbReference type="ARBA" id="ARBA00025923"/>
    </source>
</evidence>
<feature type="transmembrane region" description="Helical" evidence="18">
    <location>
        <begin position="50"/>
        <end position="70"/>
    </location>
</feature>
<dbReference type="GO" id="GO:0005524">
    <property type="term" value="F:ATP binding"/>
    <property type="evidence" value="ECO:0007669"/>
    <property type="project" value="UniProtKB-UniRule"/>
</dbReference>
<dbReference type="InterPro" id="IPR050206">
    <property type="entry name" value="FtsK/SpoIIIE/SftA"/>
</dbReference>
<evidence type="ECO:0000256" key="4">
    <source>
        <dbReference type="ARBA" id="ARBA00022475"/>
    </source>
</evidence>
<feature type="compositionally biased region" description="Acidic residues" evidence="17">
    <location>
        <begin position="249"/>
        <end position="258"/>
    </location>
</feature>
<keyword evidence="12 18" id="KW-0472">Membrane</keyword>
<evidence type="ECO:0000256" key="18">
    <source>
        <dbReference type="SAM" id="Phobius"/>
    </source>
</evidence>
<gene>
    <name evidence="20" type="ORF">GGR37_004172</name>
</gene>
<feature type="transmembrane region" description="Helical" evidence="18">
    <location>
        <begin position="152"/>
        <end position="169"/>
    </location>
</feature>
<evidence type="ECO:0000256" key="13">
    <source>
        <dbReference type="ARBA" id="ARBA00023306"/>
    </source>
</evidence>
<evidence type="ECO:0000256" key="12">
    <source>
        <dbReference type="ARBA" id="ARBA00023136"/>
    </source>
</evidence>
<dbReference type="Proteomes" id="UP000538566">
    <property type="component" value="Unassembled WGS sequence"/>
</dbReference>
<dbReference type="AlphaFoldDB" id="A0A7W7AF27"/>
<feature type="region of interest" description="Disordered" evidence="17">
    <location>
        <begin position="721"/>
        <end position="754"/>
    </location>
</feature>
<evidence type="ECO:0000256" key="10">
    <source>
        <dbReference type="ARBA" id="ARBA00022989"/>
    </source>
</evidence>
<keyword evidence="5" id="KW-0132">Cell division</keyword>
<evidence type="ECO:0000256" key="11">
    <source>
        <dbReference type="ARBA" id="ARBA00023125"/>
    </source>
</evidence>
<comment type="caution">
    <text evidence="20">The sequence shown here is derived from an EMBL/GenBank/DDBJ whole genome shotgun (WGS) entry which is preliminary data.</text>
</comment>
<keyword evidence="9 16" id="KW-0067">ATP-binding</keyword>
<dbReference type="PANTHER" id="PTHR22683">
    <property type="entry name" value="SPORULATION PROTEIN RELATED"/>
    <property type="match status" value="1"/>
</dbReference>
<dbReference type="InterPro" id="IPR041027">
    <property type="entry name" value="FtsK_alpha"/>
</dbReference>
<dbReference type="Pfam" id="PF01580">
    <property type="entry name" value="FtsK_SpoIIIE"/>
    <property type="match status" value="1"/>
</dbReference>
<dbReference type="PROSITE" id="PS50901">
    <property type="entry name" value="FTSK"/>
    <property type="match status" value="1"/>
</dbReference>
<evidence type="ECO:0000256" key="2">
    <source>
        <dbReference type="ARBA" id="ARBA00006474"/>
    </source>
</evidence>
<dbReference type="InterPro" id="IPR025199">
    <property type="entry name" value="FtsK_4TM"/>
</dbReference>
<dbReference type="SUPFAM" id="SSF46785">
    <property type="entry name" value="Winged helix' DNA-binding domain"/>
    <property type="match status" value="1"/>
</dbReference>
<feature type="region of interest" description="Disordered" evidence="17">
    <location>
        <begin position="1"/>
        <end position="26"/>
    </location>
</feature>
<evidence type="ECO:0000256" key="14">
    <source>
        <dbReference type="ARBA" id="ARBA00024784"/>
    </source>
</evidence>
<dbReference type="Pfam" id="PF09397">
    <property type="entry name" value="FtsK_gamma"/>
    <property type="match status" value="1"/>
</dbReference>
<evidence type="ECO:0000313" key="20">
    <source>
        <dbReference type="EMBL" id="MBB4615868.1"/>
    </source>
</evidence>
<evidence type="ECO:0000256" key="7">
    <source>
        <dbReference type="ARBA" id="ARBA00022741"/>
    </source>
</evidence>
<dbReference type="Gene3D" id="3.40.50.300">
    <property type="entry name" value="P-loop containing nucleotide triphosphate hydrolases"/>
    <property type="match status" value="1"/>
</dbReference>
<evidence type="ECO:0000256" key="8">
    <source>
        <dbReference type="ARBA" id="ARBA00022829"/>
    </source>
</evidence>
<dbReference type="OrthoDB" id="9807790at2"/>
<dbReference type="Pfam" id="PF17854">
    <property type="entry name" value="FtsK_alpha"/>
    <property type="match status" value="1"/>
</dbReference>
<keyword evidence="7 16" id="KW-0547">Nucleotide-binding</keyword>
<evidence type="ECO:0000259" key="19">
    <source>
        <dbReference type="PROSITE" id="PS50901"/>
    </source>
</evidence>
<keyword evidence="13" id="KW-0131">Cell cycle</keyword>
<keyword evidence="4" id="KW-1003">Cell membrane</keyword>
<keyword evidence="21" id="KW-1185">Reference proteome</keyword>
<evidence type="ECO:0000256" key="17">
    <source>
        <dbReference type="SAM" id="MobiDB-lite"/>
    </source>
</evidence>
<comment type="subcellular location">
    <subcellularLocation>
        <location evidence="1">Cell membrane</location>
        <topology evidence="1">Multi-pass membrane protein</topology>
    </subcellularLocation>
</comment>
<evidence type="ECO:0000256" key="16">
    <source>
        <dbReference type="PROSITE-ProRule" id="PRU00289"/>
    </source>
</evidence>
<keyword evidence="11" id="KW-0238">DNA-binding</keyword>
<dbReference type="GO" id="GO:0051301">
    <property type="term" value="P:cell division"/>
    <property type="evidence" value="ECO:0007669"/>
    <property type="project" value="UniProtKB-KW"/>
</dbReference>
<reference evidence="20 21" key="1">
    <citation type="submission" date="2020-08" db="EMBL/GenBank/DDBJ databases">
        <title>Genomic Encyclopedia of Type Strains, Phase IV (KMG-IV): sequencing the most valuable type-strain genomes for metagenomic binning, comparative biology and taxonomic classification.</title>
        <authorList>
            <person name="Goeker M."/>
        </authorList>
    </citation>
    <scope>NUCLEOTIDE SEQUENCE [LARGE SCALE GENOMIC DNA]</scope>
    <source>
        <strain evidence="20 21">DSM 17507</strain>
    </source>
</reference>
<dbReference type="EMBL" id="JACHOA010000015">
    <property type="protein sequence ID" value="MBB4615868.1"/>
    <property type="molecule type" value="Genomic_DNA"/>
</dbReference>
<sequence>MASRAANIAKGRTASVRDAGSRAPAKRASGLRGADWRAVLRRSLRRSLELLGGGIMAAALLFLALALVSYTQTDPSGSTASGSPVENWMGLAGAWASDKVLMLFGLPGVLLLPLMWVFARRMWEAESDLIDIDEDGEGGEAAPEPRWWRPTLVLLLAMALIGTTLALWASSATSRLPAGPGGLSGLLGAAAINALAGLVPQIAPQWISVPLGLVALVGGLALAARVFAFDWAQMLTLPPFLRRASHDIDADEDGEDEAPAPAPRKDRRDKEARATADSIDLEDALAQRKPTEISDPTRTPTLAAAPPKARQGDLFDNKYELPSIELLVEAPAGSAQKIDKLALERNARLLENVLDDFNVKGEITAVRTGPVVTMYELEPAPGIKASRVIGLADDIARNMSAISARVSAIPGRTVMGIELPNAIRDMVGFRELVACEKFVNSKALLPIILGKDIAGEPIVADLATMPHLLVAGTTGSGKSVGLNCILLSLLYRLTPAQCRMILVDPKVLELKSYDDIPHLLSPVVTEPSKAVRALKWAVEEMERRYRQMSSIGVRNISGFNEKVRAAQAKGKPLGRRIQVGFDPDTGEELFEEQQLDYEVLPQIVVIVDELADLMVTVGKEIEVLIQRLSQKSRAAGIHLIMATQRPSVDVITGVIKANLPTRISFAVTSRIDSRTILGEQGAEQLLGKGDMLYKPNTDPIKRVHGPFVSDEEVEKVADHWRGQGSPDYVDSVTEEPEDGGFGFDDIDSASDNPEDRKYRQVCQLVFESQKASASWIQRQMGVGYNTASKWIERMEADGLVGPANHVGRREIYRDKDGNVL</sequence>
<dbReference type="InterPro" id="IPR027417">
    <property type="entry name" value="P-loop_NTPase"/>
</dbReference>
<feature type="compositionally biased region" description="Basic and acidic residues" evidence="17">
    <location>
        <begin position="263"/>
        <end position="274"/>
    </location>
</feature>
<feature type="domain" description="FtsK" evidence="19">
    <location>
        <begin position="455"/>
        <end position="674"/>
    </location>
</feature>
<evidence type="ECO:0000256" key="6">
    <source>
        <dbReference type="ARBA" id="ARBA00022692"/>
    </source>
</evidence>
<accession>A0A7W7AF27</accession>
<dbReference type="SUPFAM" id="SSF52540">
    <property type="entry name" value="P-loop containing nucleoside triphosphate hydrolases"/>
    <property type="match status" value="1"/>
</dbReference>
<dbReference type="Gene3D" id="1.10.10.10">
    <property type="entry name" value="Winged helix-like DNA-binding domain superfamily/Winged helix DNA-binding domain"/>
    <property type="match status" value="1"/>
</dbReference>
<proteinExistence type="inferred from homology"/>
<protein>
    <recommendedName>
        <fullName evidence="3">DNA translocase FtsK</fullName>
    </recommendedName>
</protein>
<feature type="transmembrane region" description="Helical" evidence="18">
    <location>
        <begin position="181"/>
        <end position="199"/>
    </location>
</feature>
<dbReference type="PANTHER" id="PTHR22683:SF41">
    <property type="entry name" value="DNA TRANSLOCASE FTSK"/>
    <property type="match status" value="1"/>
</dbReference>